<keyword evidence="5" id="KW-0521">NADP</keyword>
<comment type="caution">
    <text evidence="7">The sequence shown here is derived from an EMBL/GenBank/DDBJ whole genome shotgun (WGS) entry which is preliminary data.</text>
</comment>
<keyword evidence="8" id="KW-1185">Reference proteome</keyword>
<keyword evidence="1 5" id="KW-0285">Flavoprotein</keyword>
<comment type="function">
    <text evidence="5">An FAD-requiring monooxygenase active on some tetracycline antibiotic derivatives, which leads to their inactivation. Hydroxylates carbon 11a of tetracycline and some analogs.</text>
</comment>
<feature type="domain" description="FAD-binding" evidence="6">
    <location>
        <begin position="9"/>
        <end position="74"/>
    </location>
</feature>
<keyword evidence="4 5" id="KW-0503">Monooxygenase</keyword>
<organism evidence="7 8">
    <name type="scientific">Flectobacillus longus</name>
    <dbReference type="NCBI Taxonomy" id="2984207"/>
    <lineage>
        <taxon>Bacteria</taxon>
        <taxon>Pseudomonadati</taxon>
        <taxon>Bacteroidota</taxon>
        <taxon>Cytophagia</taxon>
        <taxon>Cytophagales</taxon>
        <taxon>Flectobacillaceae</taxon>
        <taxon>Flectobacillus</taxon>
    </lineage>
</organism>
<protein>
    <recommendedName>
        <fullName evidence="5">Flavin-dependent monooxygenase</fullName>
    </recommendedName>
    <alternativeName>
        <fullName evidence="5">TetX monooxygenase</fullName>
        <shortName evidence="5">TetX</shortName>
        <ecNumber evidence="5">1.14.13.-</ecNumber>
    </alternativeName>
</protein>
<comment type="catalytic activity">
    <reaction evidence="5">
        <text>a tetracycline + NADPH + O2 + H(+) = an 11a-hydroxytetracycline + NADP(+) + H2O</text>
        <dbReference type="Rhea" id="RHEA:61444"/>
        <dbReference type="ChEBI" id="CHEBI:15377"/>
        <dbReference type="ChEBI" id="CHEBI:15378"/>
        <dbReference type="ChEBI" id="CHEBI:15379"/>
        <dbReference type="ChEBI" id="CHEBI:57783"/>
        <dbReference type="ChEBI" id="CHEBI:58349"/>
        <dbReference type="ChEBI" id="CHEBI:144644"/>
        <dbReference type="ChEBI" id="CHEBI:144645"/>
    </reaction>
</comment>
<keyword evidence="5" id="KW-0963">Cytoplasm</keyword>
<evidence type="ECO:0000313" key="8">
    <source>
        <dbReference type="Proteomes" id="UP001236569"/>
    </source>
</evidence>
<evidence type="ECO:0000256" key="2">
    <source>
        <dbReference type="ARBA" id="ARBA00022827"/>
    </source>
</evidence>
<dbReference type="PANTHER" id="PTHR46972:SF1">
    <property type="entry name" value="FAD DEPENDENT OXIDOREDUCTASE DOMAIN-CONTAINING PROTEIN"/>
    <property type="match status" value="1"/>
</dbReference>
<evidence type="ECO:0000256" key="5">
    <source>
        <dbReference type="HAMAP-Rule" id="MF_00845"/>
    </source>
</evidence>
<reference evidence="7 8" key="1">
    <citation type="submission" date="2023-05" db="EMBL/GenBank/DDBJ databases">
        <title>Novel species of genus Flectobacillus isolated from stream in China.</title>
        <authorList>
            <person name="Lu H."/>
        </authorList>
    </citation>
    <scope>NUCLEOTIDE SEQUENCE [LARGE SCALE GENOMIC DNA]</scope>
    <source>
        <strain evidence="7 8">DC10W</strain>
    </source>
</reference>
<evidence type="ECO:0000256" key="4">
    <source>
        <dbReference type="ARBA" id="ARBA00023033"/>
    </source>
</evidence>
<dbReference type="InterPro" id="IPR002938">
    <property type="entry name" value="FAD-bd"/>
</dbReference>
<keyword evidence="2 5" id="KW-0274">FAD</keyword>
<dbReference type="InterPro" id="IPR043683">
    <property type="entry name" value="TetX_monooxygenase"/>
</dbReference>
<dbReference type="SUPFAM" id="SSF51905">
    <property type="entry name" value="FAD/NAD(P)-binding domain"/>
    <property type="match status" value="1"/>
</dbReference>
<feature type="binding site" evidence="5">
    <location>
        <position position="45"/>
    </location>
    <ligand>
        <name>NADPH</name>
        <dbReference type="ChEBI" id="CHEBI:57783"/>
    </ligand>
</feature>
<comment type="domain">
    <text evidence="5">Consists of an N-terminal FAD-binding domain with a Rossman fold and a C-terminal substrate-binding domain.</text>
</comment>
<feature type="binding site" evidence="5">
    <location>
        <position position="115"/>
    </location>
    <ligand>
        <name>FAD</name>
        <dbReference type="ChEBI" id="CHEBI:57692"/>
    </ligand>
</feature>
<evidence type="ECO:0000256" key="3">
    <source>
        <dbReference type="ARBA" id="ARBA00023002"/>
    </source>
</evidence>
<dbReference type="InterPro" id="IPR036188">
    <property type="entry name" value="FAD/NAD-bd_sf"/>
</dbReference>
<dbReference type="RefSeq" id="WP_283369361.1">
    <property type="nucleotide sequence ID" value="NZ_JASHID010000004.1"/>
</dbReference>
<name>A0ABT6YKM1_9BACT</name>
<feature type="binding site" evidence="5">
    <location>
        <position position="52"/>
    </location>
    <ligand>
        <name>FAD</name>
        <dbReference type="ChEBI" id="CHEBI:57692"/>
    </ligand>
</feature>
<proteinExistence type="inferred from homology"/>
<evidence type="ECO:0000313" key="7">
    <source>
        <dbReference type="EMBL" id="MDI9864139.1"/>
    </source>
</evidence>
<evidence type="ECO:0000256" key="1">
    <source>
        <dbReference type="ARBA" id="ARBA00022630"/>
    </source>
</evidence>
<gene>
    <name evidence="7" type="ORF">QM480_07380</name>
</gene>
<dbReference type="HAMAP" id="MF_00845">
    <property type="entry name" value="TetX_monooxygenase"/>
    <property type="match status" value="1"/>
</dbReference>
<comment type="cofactor">
    <cofactor evidence="5">
        <name>FAD</name>
        <dbReference type="ChEBI" id="CHEBI:57692"/>
    </cofactor>
</comment>
<dbReference type="Gene3D" id="3.50.50.60">
    <property type="entry name" value="FAD/NAD(P)-binding domain"/>
    <property type="match status" value="1"/>
</dbReference>
<comment type="subcellular location">
    <subcellularLocation>
        <location evidence="5">Cytoplasm</location>
    </subcellularLocation>
</comment>
<sequence>MNHLLEHKKVAIIGGGPGGLTLANLLQQKGIAVKVYERDANQYTRQQGATLDLHHESGLKALSKAGLLEEFKKHYRIGADKLCITNSQATPLWDDHQDEVIADFGNEDFRPEIDRGPLRDILIEALLPETIIWNSHFEKLQPLENGWEIFFKNGNSAYADLVIGVDGANSKIRPYLSNISPIYSGITIVEGNIYHAAQNTPTLWKMTKGGKIFAMGSEKSLILSTKGDGALSFYTGTKEAENWLQTCAIDFTNKDSVKKWFMESYADWSDIWLEIFDTNESYFVPRPMYHFPLNQSWETQSNLTIIGDAAHRMPPYAGEGVNMAMQDALELAEALTESNFSSIQDALQAFEKQMLARTSVVTQDTLINTDLIHSENGLAEMLAFFKVENKDEAEML</sequence>
<evidence type="ECO:0000259" key="6">
    <source>
        <dbReference type="Pfam" id="PF01494"/>
    </source>
</evidence>
<feature type="domain" description="FAD-binding" evidence="6">
    <location>
        <begin position="159"/>
        <end position="338"/>
    </location>
</feature>
<comment type="subunit">
    <text evidence="5">Monomer.</text>
</comment>
<dbReference type="PANTHER" id="PTHR46972">
    <property type="entry name" value="MONOOXYGENASE ASQM-RELATED"/>
    <property type="match status" value="1"/>
</dbReference>
<dbReference type="Proteomes" id="UP001236569">
    <property type="component" value="Unassembled WGS sequence"/>
</dbReference>
<dbReference type="EC" id="1.14.13.-" evidence="5"/>
<comment type="similarity">
    <text evidence="5">Belongs to the aromatic-ring hydroxylase family. TetX subfamily.</text>
</comment>
<dbReference type="EMBL" id="JASHID010000004">
    <property type="protein sequence ID" value="MDI9864139.1"/>
    <property type="molecule type" value="Genomic_DNA"/>
</dbReference>
<dbReference type="PRINTS" id="PR00420">
    <property type="entry name" value="RNGMNOXGNASE"/>
</dbReference>
<feature type="binding site" evidence="5">
    <location>
        <position position="308"/>
    </location>
    <ligand>
        <name>FAD</name>
        <dbReference type="ChEBI" id="CHEBI:57692"/>
    </ligand>
</feature>
<accession>A0ABT6YKM1</accession>
<keyword evidence="5" id="KW-0547">Nucleotide-binding</keyword>
<dbReference type="Pfam" id="PF01494">
    <property type="entry name" value="FAD_binding_3"/>
    <property type="match status" value="2"/>
</dbReference>
<keyword evidence="3 5" id="KW-0560">Oxidoreductase</keyword>